<proteinExistence type="predicted"/>
<dbReference type="EMBL" id="CAADFV010000663">
    <property type="protein sequence ID" value="VFK73339.1"/>
    <property type="molecule type" value="Genomic_DNA"/>
</dbReference>
<dbReference type="AlphaFoldDB" id="A0A451B4Y2"/>
<gene>
    <name evidence="2" type="ORF">BECKTUN1418E_GA0071001_16661</name>
    <name evidence="1" type="ORF">BECKTUN1418F_GA0071002_16581</name>
</gene>
<protein>
    <submittedName>
        <fullName evidence="2">Uncharacterized protein</fullName>
    </submittedName>
</protein>
<reference evidence="2" key="1">
    <citation type="submission" date="2019-02" db="EMBL/GenBank/DDBJ databases">
        <authorList>
            <person name="Gruber-Vodicka R. H."/>
            <person name="Seah K. B. B."/>
        </authorList>
    </citation>
    <scope>NUCLEOTIDE SEQUENCE</scope>
    <source>
        <strain evidence="2">BECK_BY2</strain>
        <strain evidence="1">BECK_BY3</strain>
    </source>
</reference>
<evidence type="ECO:0000313" key="2">
    <source>
        <dbReference type="EMBL" id="VFK73339.1"/>
    </source>
</evidence>
<name>A0A451B4Y2_9GAMM</name>
<dbReference type="EMBL" id="CAADFY010000655">
    <property type="protein sequence ID" value="VFK65470.1"/>
    <property type="molecule type" value="Genomic_DNA"/>
</dbReference>
<organism evidence="2">
    <name type="scientific">Candidatus Kentrum sp. TUN</name>
    <dbReference type="NCBI Taxonomy" id="2126343"/>
    <lineage>
        <taxon>Bacteria</taxon>
        <taxon>Pseudomonadati</taxon>
        <taxon>Pseudomonadota</taxon>
        <taxon>Gammaproteobacteria</taxon>
        <taxon>Candidatus Kentrum</taxon>
    </lineage>
</organism>
<evidence type="ECO:0000313" key="1">
    <source>
        <dbReference type="EMBL" id="VFK65470.1"/>
    </source>
</evidence>
<sequence>MALDKTVGIGLDRAGIFDKLALMTYLNRSSGWGARVEAQCHVFPEQCSIY</sequence>
<accession>A0A451B4Y2</accession>